<evidence type="ECO:0000313" key="2">
    <source>
        <dbReference type="Proteomes" id="UP001151516"/>
    </source>
</evidence>
<proteinExistence type="predicted"/>
<dbReference type="EMBL" id="JANBTX010000075">
    <property type="protein sequence ID" value="KAJ2687344.1"/>
    <property type="molecule type" value="Genomic_DNA"/>
</dbReference>
<dbReference type="Gene3D" id="3.40.50.620">
    <property type="entry name" value="HUPs"/>
    <property type="match status" value="1"/>
</dbReference>
<dbReference type="PANTHER" id="PTHR31285:SF0">
    <property type="entry name" value="NICOTINAMIDE MONONUCLEOTIDE ADENYLYLTRANSFERASE"/>
    <property type="match status" value="1"/>
</dbReference>
<keyword evidence="2" id="KW-1185">Reference proteome</keyword>
<dbReference type="AlphaFoldDB" id="A0A9W8GM23"/>
<evidence type="ECO:0000313" key="1">
    <source>
        <dbReference type="EMBL" id="KAJ2687344.1"/>
    </source>
</evidence>
<gene>
    <name evidence="1" type="ORF">IWW39_002986</name>
</gene>
<sequence>MSTSESKAKMYARSLLAHRSTAEAGMVVEQGQYTLTDDLNMMRCDTPEYDDFVKNFVATHAPTANIQPTVKIARKFSETWPLAKKTTTAPEAIRVAVMDSSFNPPHYCHGAFMECLGVMEHRSEDKRQANSGAPHSLEIDAYLLLLATQNADKPLQGATLSQRMRMVDMLATTVAVDSSSDTWHLWKNRKEFLATNLHNMAIGMVNTPRFIDKLQAVRDVICQEYGSSESPPKVLCFFAMGWDTLIRFFDAKYYGPEFLADIDQFFADGGRIAYARRMGFLDGDVEEFFAAPLMAPYLRYIYELNLPKRVKHISSTGVRQAILESSHNVRDIPPRILQYANSNQLYREE</sequence>
<name>A0A9W8GM23_9FUNG</name>
<organism evidence="1 2">
    <name type="scientific">Coemansia spiralis</name>
    <dbReference type="NCBI Taxonomy" id="417178"/>
    <lineage>
        <taxon>Eukaryota</taxon>
        <taxon>Fungi</taxon>
        <taxon>Fungi incertae sedis</taxon>
        <taxon>Zoopagomycota</taxon>
        <taxon>Kickxellomycotina</taxon>
        <taxon>Kickxellomycetes</taxon>
        <taxon>Kickxellales</taxon>
        <taxon>Kickxellaceae</taxon>
        <taxon>Coemansia</taxon>
    </lineage>
</organism>
<dbReference type="InterPro" id="IPR014729">
    <property type="entry name" value="Rossmann-like_a/b/a_fold"/>
</dbReference>
<dbReference type="OrthoDB" id="5591297at2759"/>
<dbReference type="GO" id="GO:0005737">
    <property type="term" value="C:cytoplasm"/>
    <property type="evidence" value="ECO:0007669"/>
    <property type="project" value="TreeGrafter"/>
</dbReference>
<dbReference type="GO" id="GO:0000309">
    <property type="term" value="F:nicotinamide-nucleotide adenylyltransferase activity"/>
    <property type="evidence" value="ECO:0007669"/>
    <property type="project" value="TreeGrafter"/>
</dbReference>
<dbReference type="GO" id="GO:0016887">
    <property type="term" value="F:ATP hydrolysis activity"/>
    <property type="evidence" value="ECO:0007669"/>
    <property type="project" value="TreeGrafter"/>
</dbReference>
<accession>A0A9W8GM23</accession>
<dbReference type="SUPFAM" id="SSF52374">
    <property type="entry name" value="Nucleotidylyl transferase"/>
    <property type="match status" value="1"/>
</dbReference>
<reference evidence="1" key="1">
    <citation type="submission" date="2022-07" db="EMBL/GenBank/DDBJ databases">
        <title>Phylogenomic reconstructions and comparative analyses of Kickxellomycotina fungi.</title>
        <authorList>
            <person name="Reynolds N.K."/>
            <person name="Stajich J.E."/>
            <person name="Barry K."/>
            <person name="Grigoriev I.V."/>
            <person name="Crous P."/>
            <person name="Smith M.E."/>
        </authorList>
    </citation>
    <scope>NUCLEOTIDE SEQUENCE</scope>
    <source>
        <strain evidence="1">CBS 109367</strain>
    </source>
</reference>
<dbReference type="GO" id="GO:0005634">
    <property type="term" value="C:nucleus"/>
    <property type="evidence" value="ECO:0007669"/>
    <property type="project" value="TreeGrafter"/>
</dbReference>
<dbReference type="PANTHER" id="PTHR31285">
    <property type="entry name" value="NICOTINAMIDE MONONUCLEOTIDE ADENYLYLTRANSFERASE"/>
    <property type="match status" value="1"/>
</dbReference>
<protein>
    <submittedName>
        <fullName evidence="1">Uncharacterized protein</fullName>
    </submittedName>
</protein>
<dbReference type="Proteomes" id="UP001151516">
    <property type="component" value="Unassembled WGS sequence"/>
</dbReference>
<comment type="caution">
    <text evidence="1">The sequence shown here is derived from an EMBL/GenBank/DDBJ whole genome shotgun (WGS) entry which is preliminary data.</text>
</comment>